<keyword evidence="1" id="KW-1133">Transmembrane helix</keyword>
<feature type="transmembrane region" description="Helical" evidence="1">
    <location>
        <begin position="143"/>
        <end position="164"/>
    </location>
</feature>
<feature type="transmembrane region" description="Helical" evidence="1">
    <location>
        <begin position="240"/>
        <end position="262"/>
    </location>
</feature>
<dbReference type="OrthoDB" id="5768436at2"/>
<comment type="caution">
    <text evidence="2">The sequence shown here is derived from an EMBL/GenBank/DDBJ whole genome shotgun (WGS) entry which is preliminary data.</text>
</comment>
<feature type="transmembrane region" description="Helical" evidence="1">
    <location>
        <begin position="268"/>
        <end position="288"/>
    </location>
</feature>
<gene>
    <name evidence="2" type="ORF">FH969_00205</name>
</gene>
<dbReference type="RefSeq" id="WP_139985314.1">
    <property type="nucleotide sequence ID" value="NZ_VENP01000001.1"/>
</dbReference>
<name>A0A5C5BF39_9MICO</name>
<evidence type="ECO:0000256" key="1">
    <source>
        <dbReference type="SAM" id="Phobius"/>
    </source>
</evidence>
<feature type="transmembrane region" description="Helical" evidence="1">
    <location>
        <begin position="300"/>
        <end position="321"/>
    </location>
</feature>
<evidence type="ECO:0000313" key="2">
    <source>
        <dbReference type="EMBL" id="TNU77239.1"/>
    </source>
</evidence>
<dbReference type="EMBL" id="VENP01000001">
    <property type="protein sequence ID" value="TNU77239.1"/>
    <property type="molecule type" value="Genomic_DNA"/>
</dbReference>
<protein>
    <submittedName>
        <fullName evidence="2">Uncharacterized protein</fullName>
    </submittedName>
</protein>
<dbReference type="AlphaFoldDB" id="A0A5C5BF39"/>
<keyword evidence="3" id="KW-1185">Reference proteome</keyword>
<feature type="transmembrane region" description="Helical" evidence="1">
    <location>
        <begin position="327"/>
        <end position="347"/>
    </location>
</feature>
<feature type="transmembrane region" description="Helical" evidence="1">
    <location>
        <begin position="86"/>
        <end position="105"/>
    </location>
</feature>
<organism evidence="2 3">
    <name type="scientific">Miniimonas arenae</name>
    <dbReference type="NCBI Taxonomy" id="676201"/>
    <lineage>
        <taxon>Bacteria</taxon>
        <taxon>Bacillati</taxon>
        <taxon>Actinomycetota</taxon>
        <taxon>Actinomycetes</taxon>
        <taxon>Micrococcales</taxon>
        <taxon>Beutenbergiaceae</taxon>
        <taxon>Miniimonas</taxon>
    </lineage>
</organism>
<accession>A0A5C5BF39</accession>
<feature type="transmembrane region" description="Helical" evidence="1">
    <location>
        <begin position="184"/>
        <end position="204"/>
    </location>
</feature>
<reference evidence="2 3" key="1">
    <citation type="submission" date="2019-06" db="EMBL/GenBank/DDBJ databases">
        <title>Draft genome sequence of Miniimonas arenae KCTC 19750T isolated from sea sand.</title>
        <authorList>
            <person name="Park S.-J."/>
        </authorList>
    </citation>
    <scope>NUCLEOTIDE SEQUENCE [LARGE SCALE GENOMIC DNA]</scope>
    <source>
        <strain evidence="2 3">KCTC 19750</strain>
    </source>
</reference>
<feature type="transmembrane region" description="Helical" evidence="1">
    <location>
        <begin position="6"/>
        <end position="26"/>
    </location>
</feature>
<sequence length="380" mass="41654">MNALSTPDAVVFGLVLAARLLVPLLIPRFPLPAVLAAMVIDGVDGGIFSSFTSIDMGFYQSYDKALDVYYLAIAYLAVRRNWPGRFPVALLAGLWYYRLVGVLAFELTGARWLLMVFPNTFEYAFIALEVARTRWSPVRLSRRALVLTVATIWIVVKLPQEWWIHVAQLDFTDEFTRVTSTWPWTWAVIAALVAALGVLARWGLPRLPRPDWSVTLDADVVAERTGWRPVREVGPRGSMWNLALVEKLVFAALLTAILAEVYPGVSAPVSRVVLVVGLVVLATAALDVTRRLVRASLPTWARALVAFALTAAALVVFADLVAGRRGALGWVDALVFAYVITLVASLYDVFELRRLRRAGSVEVRSDVPSGAARTPAGAPG</sequence>
<keyword evidence="1" id="KW-0812">Transmembrane</keyword>
<feature type="transmembrane region" description="Helical" evidence="1">
    <location>
        <begin position="111"/>
        <end position="131"/>
    </location>
</feature>
<keyword evidence="1" id="KW-0472">Membrane</keyword>
<proteinExistence type="predicted"/>
<dbReference type="Proteomes" id="UP000313849">
    <property type="component" value="Unassembled WGS sequence"/>
</dbReference>
<evidence type="ECO:0000313" key="3">
    <source>
        <dbReference type="Proteomes" id="UP000313849"/>
    </source>
</evidence>